<keyword evidence="1" id="KW-0175">Coiled coil</keyword>
<dbReference type="GeneID" id="22575677"/>
<feature type="region of interest" description="Disordered" evidence="2">
    <location>
        <begin position="298"/>
        <end position="317"/>
    </location>
</feature>
<evidence type="ECO:0000313" key="4">
    <source>
        <dbReference type="Proteomes" id="UP000063063"/>
    </source>
</evidence>
<evidence type="ECO:0000313" key="3">
    <source>
        <dbReference type="EMBL" id="AIN98894.1"/>
    </source>
</evidence>
<dbReference type="VEuPathDB" id="TriTrypDB:LPMP_250290"/>
<protein>
    <submittedName>
        <fullName evidence="3">Uncharacterized protein</fullName>
    </submittedName>
</protein>
<evidence type="ECO:0000256" key="2">
    <source>
        <dbReference type="SAM" id="MobiDB-lite"/>
    </source>
</evidence>
<evidence type="ECO:0000256" key="1">
    <source>
        <dbReference type="SAM" id="Coils"/>
    </source>
</evidence>
<keyword evidence="4" id="KW-1185">Reference proteome</keyword>
<organism evidence="3 4">
    <name type="scientific">Leishmania panamensis</name>
    <dbReference type="NCBI Taxonomy" id="5679"/>
    <lineage>
        <taxon>Eukaryota</taxon>
        <taxon>Discoba</taxon>
        <taxon>Euglenozoa</taxon>
        <taxon>Kinetoplastea</taxon>
        <taxon>Metakinetoplastina</taxon>
        <taxon>Trypanosomatida</taxon>
        <taxon>Trypanosomatidae</taxon>
        <taxon>Leishmaniinae</taxon>
        <taxon>Leishmania</taxon>
        <taxon>Leishmania guyanensis species complex</taxon>
    </lineage>
</organism>
<gene>
    <name evidence="3" type="ORF">LPMP_250290</name>
</gene>
<dbReference type="OrthoDB" id="266048at2759"/>
<accession>A0A088RUE8</accession>
<feature type="coiled-coil region" evidence="1">
    <location>
        <begin position="114"/>
        <end position="155"/>
    </location>
</feature>
<dbReference type="KEGG" id="lpan:LPMP_250290"/>
<dbReference type="VEuPathDB" id="TriTrypDB:LPAL13_250008000"/>
<proteinExistence type="predicted"/>
<name>A0A088RUE8_LEIPA</name>
<dbReference type="EMBL" id="CP009394">
    <property type="protein sequence ID" value="AIN98894.1"/>
    <property type="molecule type" value="Genomic_DNA"/>
</dbReference>
<dbReference type="AlphaFoldDB" id="A0A088RUE8"/>
<reference evidence="3 4" key="1">
    <citation type="journal article" date="2015" name="Sci. Rep.">
        <title>The genome of Leishmania panamensis: insights into genomics of the L. (Viannia) subgenus.</title>
        <authorList>
            <person name="Llanes A."/>
            <person name="Restrepo C.M."/>
            <person name="Vecchio G.D."/>
            <person name="Anguizola F.J."/>
            <person name="Lleonart R."/>
        </authorList>
    </citation>
    <scope>NUCLEOTIDE SEQUENCE [LARGE SCALE GENOMIC DNA]</scope>
    <source>
        <strain evidence="3 4">MHOM/PA/94/PSC-1</strain>
    </source>
</reference>
<feature type="region of interest" description="Disordered" evidence="2">
    <location>
        <begin position="239"/>
        <end position="287"/>
    </location>
</feature>
<dbReference type="Proteomes" id="UP000063063">
    <property type="component" value="Chromosome 25"/>
</dbReference>
<dbReference type="eggNOG" id="ENOG502SJCD">
    <property type="taxonomic scope" value="Eukaryota"/>
</dbReference>
<dbReference type="RefSeq" id="XP_010699601.1">
    <property type="nucleotide sequence ID" value="XM_010701299.1"/>
</dbReference>
<sequence>MAAAGRVDALFESQTRASFIDDPALYDVGECDAEDVPGISRGSWVEDEYAHSHQCRSCHDTHRLRKSLKWIEVQYIAEIESLRLHLEEAVAQRTAAVRERNDLLTSADKTMTDMLQIKQEAQALQVELVQVSQEKEQLRRCVQELQKDSAAASERFERVARFILDDTEAMERVHLEAAEKDEALLLQQLRAAEWARVEAIAHLMSGHTSKSCAATADGAAGAKCGSSCTNISSGFFPEISSPGLSEGSHERRTCSPRPSQRRSLTVPVPTQRLSYSPYSPAEHGGGQSAAATFRCTRMFTPDPAGATPGAGDDSARKSIKREEWGLEQQRSLYETQLAEERALTSEMQAEIDDLIENELVLLEANGRVALERDSAEAVVDVVRCLFQCLGTSLCSGQVVSVGGFMMDGSSPKATSTTCPGDSDGESCKGRVLPITTQASLRCGRLGDESVVCEALLSDVLSAVDEAKRGVHSLHDNIICCHAAVGSTSAQQEKMEGLLRQVLAEVASQRSKVEETHAALRRFARISTHNEDALFRAVWRMEETLRASTPVVAPVKDGEEDRRTRIANRKASLDLPMPPQTEELRGVSTADANLFTTTTAPSSTANVSNALSQLPSSGHFAAAEEALFDPRRIQMDANLAAQEMAALLHQDTPSDASDGDVLQTPYDAY</sequence>